<evidence type="ECO:0000313" key="11">
    <source>
        <dbReference type="Proteomes" id="UP000053860"/>
    </source>
</evidence>
<feature type="domain" description="Carbohydrate kinase FGGY C-terminal" evidence="9">
    <location>
        <begin position="285"/>
        <end position="489"/>
    </location>
</feature>
<proteinExistence type="inferred from homology"/>
<evidence type="ECO:0000256" key="4">
    <source>
        <dbReference type="ARBA" id="ARBA00022840"/>
    </source>
</evidence>
<keyword evidence="1 7" id="KW-0808">Transferase</keyword>
<comment type="similarity">
    <text evidence="7">Belongs to the FGGY kinase family.</text>
</comment>
<dbReference type="PANTHER" id="PTHR43435:SF4">
    <property type="entry name" value="FGGY CARBOHYDRATE KINASE DOMAIN-CONTAINING PROTEIN"/>
    <property type="match status" value="1"/>
</dbReference>
<evidence type="ECO:0000256" key="2">
    <source>
        <dbReference type="ARBA" id="ARBA00022741"/>
    </source>
</evidence>
<dbReference type="InterPro" id="IPR018483">
    <property type="entry name" value="Carb_kinase_FGGY_CS"/>
</dbReference>
<dbReference type="Pfam" id="PF02782">
    <property type="entry name" value="FGGY_C"/>
    <property type="match status" value="1"/>
</dbReference>
<keyword evidence="3 7" id="KW-0418">Kinase</keyword>
<evidence type="ECO:0000256" key="3">
    <source>
        <dbReference type="ARBA" id="ARBA00022777"/>
    </source>
</evidence>
<dbReference type="GO" id="GO:0008741">
    <property type="term" value="F:ribulokinase activity"/>
    <property type="evidence" value="ECO:0007669"/>
    <property type="project" value="InterPro"/>
</dbReference>
<dbReference type="CDD" id="cd07781">
    <property type="entry name" value="ASKHA_NBD_FGGY_L-RBK"/>
    <property type="match status" value="1"/>
</dbReference>
<dbReference type="Pfam" id="PF00370">
    <property type="entry name" value="FGGY_N"/>
    <property type="match status" value="1"/>
</dbReference>
<dbReference type="PIRSF" id="PIRSF000538">
    <property type="entry name" value="GlpK"/>
    <property type="match status" value="1"/>
</dbReference>
<evidence type="ECO:0000256" key="6">
    <source>
        <dbReference type="ARBA" id="ARBA00023277"/>
    </source>
</evidence>
<reference evidence="11" key="1">
    <citation type="journal article" date="2015" name="MBio">
        <title>Genome-Resolved Metagenomic Analysis Reveals Roles for Candidate Phyla and Other Microbial Community Members in Biogeochemical Transformations in Oil Reservoirs.</title>
        <authorList>
            <person name="Hu P."/>
            <person name="Tom L."/>
            <person name="Singh A."/>
            <person name="Thomas B.C."/>
            <person name="Baker B.J."/>
            <person name="Piceno Y.M."/>
            <person name="Andersen G.L."/>
            <person name="Banfield J.F."/>
        </authorList>
    </citation>
    <scope>NUCLEOTIDE SEQUENCE [LARGE SCALE GENOMIC DNA]</scope>
</reference>
<dbReference type="GO" id="GO:0019150">
    <property type="term" value="F:D-ribulokinase activity"/>
    <property type="evidence" value="ECO:0007669"/>
    <property type="project" value="TreeGrafter"/>
</dbReference>
<dbReference type="Gene3D" id="3.30.420.40">
    <property type="match status" value="1"/>
</dbReference>
<dbReference type="PANTHER" id="PTHR43435">
    <property type="entry name" value="RIBULOKINASE"/>
    <property type="match status" value="1"/>
</dbReference>
<evidence type="ECO:0000313" key="10">
    <source>
        <dbReference type="EMBL" id="KUK78802.1"/>
    </source>
</evidence>
<keyword evidence="2" id="KW-0547">Nucleotide-binding</keyword>
<dbReference type="PATRIC" id="fig|294710.3.peg.998"/>
<organism evidence="10 11">
    <name type="scientific">Proteiniphilum acetatigenes</name>
    <dbReference type="NCBI Taxonomy" id="294710"/>
    <lineage>
        <taxon>Bacteria</taxon>
        <taxon>Pseudomonadati</taxon>
        <taxon>Bacteroidota</taxon>
        <taxon>Bacteroidia</taxon>
        <taxon>Bacteroidales</taxon>
        <taxon>Dysgonomonadaceae</taxon>
        <taxon>Proteiniphilum</taxon>
    </lineage>
</organism>
<evidence type="ECO:0000259" key="8">
    <source>
        <dbReference type="Pfam" id="PF00370"/>
    </source>
</evidence>
<dbReference type="AlphaFoldDB" id="A0A117M1C1"/>
<evidence type="ECO:0000256" key="5">
    <source>
        <dbReference type="ARBA" id="ARBA00022935"/>
    </source>
</evidence>
<feature type="domain" description="Carbohydrate kinase FGGY N-terminal" evidence="8">
    <location>
        <begin position="1"/>
        <end position="275"/>
    </location>
</feature>
<keyword evidence="6" id="KW-0119">Carbohydrate metabolism</keyword>
<gene>
    <name evidence="10" type="ORF">XD92_0023</name>
</gene>
<keyword evidence="5" id="KW-0054">Arabinose catabolism</keyword>
<dbReference type="GO" id="GO:0019569">
    <property type="term" value="P:L-arabinose catabolic process to D-xylulose 5-phosphate"/>
    <property type="evidence" value="ECO:0007669"/>
    <property type="project" value="InterPro"/>
</dbReference>
<comment type="caution">
    <text evidence="10">The sequence shown here is derived from an EMBL/GenBank/DDBJ whole genome shotgun (WGS) entry which is preliminary data.</text>
</comment>
<keyword evidence="4" id="KW-0067">ATP-binding</keyword>
<dbReference type="NCBIfam" id="NF003154">
    <property type="entry name" value="PRK04123.1"/>
    <property type="match status" value="1"/>
</dbReference>
<dbReference type="GO" id="GO:0005737">
    <property type="term" value="C:cytoplasm"/>
    <property type="evidence" value="ECO:0007669"/>
    <property type="project" value="TreeGrafter"/>
</dbReference>
<name>A0A117M1C1_9BACT</name>
<protein>
    <submittedName>
        <fullName evidence="10">Ribulokinase</fullName>
    </submittedName>
</protein>
<dbReference type="SUPFAM" id="SSF53067">
    <property type="entry name" value="Actin-like ATPase domain"/>
    <property type="match status" value="2"/>
</dbReference>
<dbReference type="GO" id="GO:0005524">
    <property type="term" value="F:ATP binding"/>
    <property type="evidence" value="ECO:0007669"/>
    <property type="project" value="UniProtKB-KW"/>
</dbReference>
<dbReference type="InterPro" id="IPR000577">
    <property type="entry name" value="Carb_kinase_FGGY"/>
</dbReference>
<dbReference type="Gene3D" id="1.20.58.2240">
    <property type="match status" value="1"/>
</dbReference>
<sequence>MGIDFGTDSCRAVAFDAVSGKELATAISVYVRWKKGLYCDPSANRYRQHPQDYIDSLEEAIHGVLRQMKPTEIDNIVALGIDTTGSTPCLTDRNGIPLALLPGYEKDPDAMFVLWKDHTAVNEADEINRLAHGWETDYTARSGGIYSSEWFWAKALHILRQNERIRRDARGLIEHCDWMPALLTGNLLPEKVKRSRCAAGHKGMWAEEWGGYPSAVFLSKLDPWLGEFRALLSDETHTGDTPVGILTEEWSERLGLPRSVVVSAGILDAHAGAVGAGIRANSMVKIIGTSTCDIVATSKQDIGDKLIPGISGQVDGSVIPGLIGLEAGQSAFGDIYAWFRDLLSWTANTLPEKERVALTGNLLQQLTVEAEKLPLTETDPIANDWLNGRRSPFADQTLKGGIIGITLGSTPAQLFKSLVEATAFGSRAIMEHLKKEGVKVNEVIAVGGISLKSPYVMQTLADVMEVPIKVAAAQQAGALGAAMCAAVAAGLFDSLQSATGRMEQGSLKRYTPRQEVGLLYKARYERYQSLAHFLSLKQPFLQNQQ</sequence>
<evidence type="ECO:0000256" key="1">
    <source>
        <dbReference type="ARBA" id="ARBA00022679"/>
    </source>
</evidence>
<dbReference type="Proteomes" id="UP000053860">
    <property type="component" value="Unassembled WGS sequence"/>
</dbReference>
<dbReference type="InterPro" id="IPR018485">
    <property type="entry name" value="FGGY_C"/>
</dbReference>
<dbReference type="InterPro" id="IPR005929">
    <property type="entry name" value="Ribulokinase"/>
</dbReference>
<evidence type="ECO:0000259" key="9">
    <source>
        <dbReference type="Pfam" id="PF02782"/>
    </source>
</evidence>
<dbReference type="InterPro" id="IPR018484">
    <property type="entry name" value="FGGY_N"/>
</dbReference>
<accession>A0A117M1C1</accession>
<dbReference type="PROSITE" id="PS00445">
    <property type="entry name" value="FGGY_KINASES_2"/>
    <property type="match status" value="1"/>
</dbReference>
<dbReference type="InterPro" id="IPR043129">
    <property type="entry name" value="ATPase_NBD"/>
</dbReference>
<dbReference type="EMBL" id="LGGN01000002">
    <property type="protein sequence ID" value="KUK78802.1"/>
    <property type="molecule type" value="Genomic_DNA"/>
</dbReference>
<evidence type="ECO:0000256" key="7">
    <source>
        <dbReference type="RuleBase" id="RU003733"/>
    </source>
</evidence>